<dbReference type="GO" id="GO:0110001">
    <property type="term" value="C:toxin-antitoxin complex"/>
    <property type="evidence" value="ECO:0007669"/>
    <property type="project" value="InterPro"/>
</dbReference>
<name>A0A9X7W2N5_9BACL</name>
<dbReference type="KEGG" id="afx:JZ786_09730"/>
<evidence type="ECO:0000256" key="1">
    <source>
        <dbReference type="ARBA" id="ARBA00022649"/>
    </source>
</evidence>
<comment type="similarity">
    <text evidence="4">Belongs to the HepT RNase toxin family.</text>
</comment>
<accession>A0A9X7W2N5</accession>
<dbReference type="InterPro" id="IPR052379">
    <property type="entry name" value="Type_VII_TA_RNase"/>
</dbReference>
<evidence type="ECO:0000313" key="5">
    <source>
        <dbReference type="EMBL" id="QSO49170.1"/>
    </source>
</evidence>
<keyword evidence="3" id="KW-0378">Hydrolase</keyword>
<dbReference type="Pfam" id="PF01934">
    <property type="entry name" value="HepT-like"/>
    <property type="match status" value="1"/>
</dbReference>
<dbReference type="InterPro" id="IPR008201">
    <property type="entry name" value="HepT-like"/>
</dbReference>
<dbReference type="GO" id="GO:0016787">
    <property type="term" value="F:hydrolase activity"/>
    <property type="evidence" value="ECO:0007669"/>
    <property type="project" value="UniProtKB-KW"/>
</dbReference>
<dbReference type="Proteomes" id="UP000663505">
    <property type="component" value="Chromosome"/>
</dbReference>
<keyword evidence="1" id="KW-1277">Toxin-antitoxin system</keyword>
<evidence type="ECO:0000313" key="6">
    <source>
        <dbReference type="Proteomes" id="UP000663505"/>
    </source>
</evidence>
<dbReference type="GO" id="GO:0004540">
    <property type="term" value="F:RNA nuclease activity"/>
    <property type="evidence" value="ECO:0007669"/>
    <property type="project" value="InterPro"/>
</dbReference>
<dbReference type="RefSeq" id="WP_206658483.1">
    <property type="nucleotide sequence ID" value="NZ_CP071182.1"/>
</dbReference>
<gene>
    <name evidence="5" type="ORF">JZ786_09730</name>
</gene>
<keyword evidence="2" id="KW-0540">Nuclease</keyword>
<dbReference type="Gene3D" id="1.20.120.580">
    <property type="entry name" value="bsu32300-like"/>
    <property type="match status" value="1"/>
</dbReference>
<dbReference type="InterPro" id="IPR037038">
    <property type="entry name" value="HepT-like_sf"/>
</dbReference>
<dbReference type="EMBL" id="CP071182">
    <property type="protein sequence ID" value="QSO49170.1"/>
    <property type="molecule type" value="Genomic_DNA"/>
</dbReference>
<evidence type="ECO:0000256" key="4">
    <source>
        <dbReference type="ARBA" id="ARBA00024207"/>
    </source>
</evidence>
<protein>
    <submittedName>
        <fullName evidence="5">DUF86 domain-containing protein</fullName>
    </submittedName>
</protein>
<dbReference type="PANTHER" id="PTHR33397">
    <property type="entry name" value="UPF0331 PROTEIN YUTE"/>
    <property type="match status" value="1"/>
</dbReference>
<keyword evidence="6" id="KW-1185">Reference proteome</keyword>
<dbReference type="AlphaFoldDB" id="A0A9X7W2N5"/>
<sequence length="141" mass="15710">MFVTAELRDSVQKNLVKVDECATWLKNHGEEVSVGNLTMKLAAERALHVAIECATDAANLVIDALVMRDPGGYSDIIRVLMEEDVVSRDWFAAFEGALDFRNHLVRRYANLTAEEVHQAAVTYGPLLPAYSEALRSYLDIV</sequence>
<reference evidence="5 6" key="1">
    <citation type="submission" date="2021-02" db="EMBL/GenBank/DDBJ databases">
        <title>Alicyclobacillus curvatus sp. nov. and Alicyclobacillus mengziensis sp. nov., two acidophilic bacteria isolated from acid mine drainage.</title>
        <authorList>
            <person name="Huang Y."/>
        </authorList>
    </citation>
    <scope>NUCLEOTIDE SEQUENCE [LARGE SCALE GENOMIC DNA]</scope>
    <source>
        <strain evidence="5 6">S30H14</strain>
    </source>
</reference>
<evidence type="ECO:0000256" key="2">
    <source>
        <dbReference type="ARBA" id="ARBA00022722"/>
    </source>
</evidence>
<proteinExistence type="inferred from homology"/>
<dbReference type="PANTHER" id="PTHR33397:SF5">
    <property type="entry name" value="RNASE YUTE-RELATED"/>
    <property type="match status" value="1"/>
</dbReference>
<organism evidence="5 6">
    <name type="scientific">Alicyclobacillus mengziensis</name>
    <dbReference type="NCBI Taxonomy" id="2931921"/>
    <lineage>
        <taxon>Bacteria</taxon>
        <taxon>Bacillati</taxon>
        <taxon>Bacillota</taxon>
        <taxon>Bacilli</taxon>
        <taxon>Bacillales</taxon>
        <taxon>Alicyclobacillaceae</taxon>
        <taxon>Alicyclobacillus</taxon>
    </lineage>
</organism>
<evidence type="ECO:0000256" key="3">
    <source>
        <dbReference type="ARBA" id="ARBA00022801"/>
    </source>
</evidence>